<evidence type="ECO:0000256" key="1">
    <source>
        <dbReference type="SAM" id="Coils"/>
    </source>
</evidence>
<dbReference type="EMBL" id="JBHSKL010000004">
    <property type="protein sequence ID" value="MFC5223897.1"/>
    <property type="molecule type" value="Genomic_DNA"/>
</dbReference>
<gene>
    <name evidence="2" type="ORF">ACFPN6_04615</name>
</gene>
<evidence type="ECO:0000313" key="3">
    <source>
        <dbReference type="Proteomes" id="UP001596156"/>
    </source>
</evidence>
<reference evidence="3" key="1">
    <citation type="journal article" date="2019" name="Int. J. Syst. Evol. Microbiol.">
        <title>The Global Catalogue of Microorganisms (GCM) 10K type strain sequencing project: providing services to taxonomists for standard genome sequencing and annotation.</title>
        <authorList>
            <consortium name="The Broad Institute Genomics Platform"/>
            <consortium name="The Broad Institute Genome Sequencing Center for Infectious Disease"/>
            <person name="Wu L."/>
            <person name="Ma J."/>
        </authorList>
    </citation>
    <scope>NUCLEOTIDE SEQUENCE [LARGE SCALE GENOMIC DNA]</scope>
    <source>
        <strain evidence="3">CCM 8479</strain>
    </source>
</reference>
<comment type="caution">
    <text evidence="2">The sequence shown here is derived from an EMBL/GenBank/DDBJ whole genome shotgun (WGS) entry which is preliminary data.</text>
</comment>
<organism evidence="2 3">
    <name type="scientific">Streptomyces fimbriatus</name>
    <dbReference type="NCBI Taxonomy" id="68197"/>
    <lineage>
        <taxon>Bacteria</taxon>
        <taxon>Bacillati</taxon>
        <taxon>Actinomycetota</taxon>
        <taxon>Actinomycetes</taxon>
        <taxon>Kitasatosporales</taxon>
        <taxon>Streptomycetaceae</taxon>
        <taxon>Streptomyces</taxon>
    </lineage>
</organism>
<protein>
    <submittedName>
        <fullName evidence="2">Uncharacterized protein</fullName>
    </submittedName>
</protein>
<evidence type="ECO:0000313" key="2">
    <source>
        <dbReference type="EMBL" id="MFC5223897.1"/>
    </source>
</evidence>
<accession>A0ABW0D254</accession>
<feature type="coiled-coil region" evidence="1">
    <location>
        <begin position="43"/>
        <end position="80"/>
    </location>
</feature>
<proteinExistence type="predicted"/>
<name>A0ABW0D254_STRFI</name>
<dbReference type="Proteomes" id="UP001596156">
    <property type="component" value="Unassembled WGS sequence"/>
</dbReference>
<dbReference type="RefSeq" id="WP_344645009.1">
    <property type="nucleotide sequence ID" value="NZ_BAAASS010000012.1"/>
</dbReference>
<sequence length="95" mass="10648">MIKEMGTGLNNVRKAFERLGKLTGKYGDDFGHRDLAATFEDFAGNWEINREKLTEEVKALAKLANDAAKVYEEIDHALAEAIRDAQKPKSPKRGK</sequence>
<keyword evidence="3" id="KW-1185">Reference proteome</keyword>
<keyword evidence="1" id="KW-0175">Coiled coil</keyword>